<organism evidence="1 2">
    <name type="scientific">Brassica carinata</name>
    <name type="common">Ethiopian mustard</name>
    <name type="synonym">Abyssinian cabbage</name>
    <dbReference type="NCBI Taxonomy" id="52824"/>
    <lineage>
        <taxon>Eukaryota</taxon>
        <taxon>Viridiplantae</taxon>
        <taxon>Streptophyta</taxon>
        <taxon>Embryophyta</taxon>
        <taxon>Tracheophyta</taxon>
        <taxon>Spermatophyta</taxon>
        <taxon>Magnoliopsida</taxon>
        <taxon>eudicotyledons</taxon>
        <taxon>Gunneridae</taxon>
        <taxon>Pentapetalae</taxon>
        <taxon>rosids</taxon>
        <taxon>malvids</taxon>
        <taxon>Brassicales</taxon>
        <taxon>Brassicaceae</taxon>
        <taxon>Brassiceae</taxon>
        <taxon>Brassica</taxon>
    </lineage>
</organism>
<dbReference type="EMBL" id="JAAMPC010000017">
    <property type="protein sequence ID" value="KAG2248851.1"/>
    <property type="molecule type" value="Genomic_DNA"/>
</dbReference>
<proteinExistence type="predicted"/>
<reference evidence="1 2" key="1">
    <citation type="submission" date="2020-02" db="EMBL/GenBank/DDBJ databases">
        <authorList>
            <person name="Ma Q."/>
            <person name="Huang Y."/>
            <person name="Song X."/>
            <person name="Pei D."/>
        </authorList>
    </citation>
    <scope>NUCLEOTIDE SEQUENCE [LARGE SCALE GENOMIC DNA]</scope>
    <source>
        <strain evidence="1">Sxm20200214</strain>
        <tissue evidence="1">Leaf</tissue>
    </source>
</reference>
<evidence type="ECO:0000313" key="2">
    <source>
        <dbReference type="Proteomes" id="UP000886595"/>
    </source>
</evidence>
<name>A0A8X7TPM1_BRACI</name>
<accession>A0A8X7TPM1</accession>
<comment type="caution">
    <text evidence="1">The sequence shown here is derived from an EMBL/GenBank/DDBJ whole genome shotgun (WGS) entry which is preliminary data.</text>
</comment>
<gene>
    <name evidence="1" type="ORF">Bca52824_088479</name>
</gene>
<sequence>MTDVDIALAMTQVAEDTLEKHPKRDKEAMVVGHLNRGSLIINLGKSPLDPHEMILIEEDIEVAP</sequence>
<dbReference type="Proteomes" id="UP000886595">
    <property type="component" value="Unassembled WGS sequence"/>
</dbReference>
<protein>
    <submittedName>
        <fullName evidence="1">Uncharacterized protein</fullName>
    </submittedName>
</protein>
<dbReference type="AlphaFoldDB" id="A0A8X7TPM1"/>
<keyword evidence="2" id="KW-1185">Reference proteome</keyword>
<evidence type="ECO:0000313" key="1">
    <source>
        <dbReference type="EMBL" id="KAG2248851.1"/>
    </source>
</evidence>